<gene>
    <name evidence="7" type="ORF">PF002_g3344</name>
    <name evidence="6" type="ORF">PF004_g4283</name>
    <name evidence="5" type="ORF">PF005_g4753</name>
    <name evidence="4" type="ORF">PF006_g2529</name>
    <name evidence="3" type="ORF">PF007_g4611</name>
    <name evidence="1" type="ORF">PF009_g4859</name>
    <name evidence="2" type="ORF">PF011_g10699</name>
</gene>
<dbReference type="Proteomes" id="UP000433483">
    <property type="component" value="Unassembled WGS sequence"/>
</dbReference>
<dbReference type="Proteomes" id="UP000441208">
    <property type="component" value="Unassembled WGS sequence"/>
</dbReference>
<dbReference type="Proteomes" id="UP000429523">
    <property type="component" value="Unassembled WGS sequence"/>
</dbReference>
<dbReference type="Proteomes" id="UP000440367">
    <property type="component" value="Unassembled WGS sequence"/>
</dbReference>
<dbReference type="EMBL" id="QXGD01000094">
    <property type="protein sequence ID" value="KAE9253406.1"/>
    <property type="molecule type" value="Genomic_DNA"/>
</dbReference>
<evidence type="ECO:0000313" key="1">
    <source>
        <dbReference type="EMBL" id="KAE8945488.1"/>
    </source>
</evidence>
<evidence type="ECO:0000313" key="13">
    <source>
        <dbReference type="Proteomes" id="UP000460718"/>
    </source>
</evidence>
<dbReference type="Proteomes" id="UP000460718">
    <property type="component" value="Unassembled WGS sequence"/>
</dbReference>
<dbReference type="OrthoDB" id="100604at2759"/>
<evidence type="ECO:0000313" key="9">
    <source>
        <dbReference type="Proteomes" id="UP000433483"/>
    </source>
</evidence>
<evidence type="ECO:0000313" key="6">
    <source>
        <dbReference type="EMBL" id="KAE9247500.1"/>
    </source>
</evidence>
<protein>
    <recommendedName>
        <fullName evidence="15">BED-type domain-containing protein</fullName>
    </recommendedName>
</protein>
<sequence length="109" mass="12020">MAPIKVLSKSICPNFFRVVVNDGGQPTDYFCCQCGTLRKQSGDTGYSNLLSHVRKEHPDFAVTMAASYHSGALTAFDDSKSQNVYDCLDLMVECNLPFSLQRTQRCASA</sequence>
<comment type="caution">
    <text evidence="1">The sequence shown here is derived from an EMBL/GenBank/DDBJ whole genome shotgun (WGS) entry which is preliminary data.</text>
</comment>
<accession>A0A6A3FUX4</accession>
<dbReference type="EMBL" id="QXFW01000568">
    <property type="protein sequence ID" value="KAE9008458.1"/>
    <property type="molecule type" value="Genomic_DNA"/>
</dbReference>
<evidence type="ECO:0000313" key="8">
    <source>
        <dbReference type="Proteomes" id="UP000429523"/>
    </source>
</evidence>
<dbReference type="EMBL" id="QXFZ01000148">
    <property type="protein sequence ID" value="KAE9130201.1"/>
    <property type="molecule type" value="Genomic_DNA"/>
</dbReference>
<evidence type="ECO:0000313" key="3">
    <source>
        <dbReference type="EMBL" id="KAE9130201.1"/>
    </source>
</evidence>
<evidence type="ECO:0000313" key="12">
    <source>
        <dbReference type="Proteomes" id="UP000441208"/>
    </source>
</evidence>
<dbReference type="AlphaFoldDB" id="A0A6A3FUX4"/>
<dbReference type="EMBL" id="QXGA01000073">
    <property type="protein sequence ID" value="KAE9153323.1"/>
    <property type="molecule type" value="Genomic_DNA"/>
</dbReference>
<evidence type="ECO:0000313" key="5">
    <source>
        <dbReference type="EMBL" id="KAE9227329.1"/>
    </source>
</evidence>
<evidence type="ECO:0000313" key="7">
    <source>
        <dbReference type="EMBL" id="KAE9253406.1"/>
    </source>
</evidence>
<dbReference type="EMBL" id="QXGB01000157">
    <property type="protein sequence ID" value="KAE9227329.1"/>
    <property type="molecule type" value="Genomic_DNA"/>
</dbReference>
<reference evidence="8 9" key="1">
    <citation type="submission" date="2018-08" db="EMBL/GenBank/DDBJ databases">
        <title>Genomic investigation of the strawberry pathogen Phytophthora fragariae indicates pathogenicity is determined by transcriptional variation in three key races.</title>
        <authorList>
            <person name="Adams T.M."/>
            <person name="Armitage A.D."/>
            <person name="Sobczyk M.K."/>
            <person name="Bates H.J."/>
            <person name="Dunwell J.M."/>
            <person name="Nellist C.F."/>
            <person name="Harrison R.J."/>
        </authorList>
    </citation>
    <scope>NUCLEOTIDE SEQUENCE [LARGE SCALE GENOMIC DNA]</scope>
    <source>
        <strain evidence="7 10">BC-1</strain>
        <strain evidence="6 14">BC-23</strain>
        <strain evidence="5 9">NOV-27</strain>
        <strain evidence="4 11">NOV-5</strain>
        <strain evidence="3 12">NOV-71</strain>
        <strain evidence="1 8">NOV-9</strain>
        <strain evidence="2 13">SCRP245</strain>
    </source>
</reference>
<keyword evidence="9" id="KW-1185">Reference proteome</keyword>
<evidence type="ECO:0000313" key="14">
    <source>
        <dbReference type="Proteomes" id="UP000476176"/>
    </source>
</evidence>
<evidence type="ECO:0000313" key="2">
    <source>
        <dbReference type="EMBL" id="KAE9008458.1"/>
    </source>
</evidence>
<evidence type="ECO:0000313" key="4">
    <source>
        <dbReference type="EMBL" id="KAE9153323.1"/>
    </source>
</evidence>
<dbReference type="EMBL" id="QXGC01000146">
    <property type="protein sequence ID" value="KAE9247500.1"/>
    <property type="molecule type" value="Genomic_DNA"/>
</dbReference>
<dbReference type="Proteomes" id="UP000476176">
    <property type="component" value="Unassembled WGS sequence"/>
</dbReference>
<dbReference type="EMBL" id="QXGF01000156">
    <property type="protein sequence ID" value="KAE8945488.1"/>
    <property type="molecule type" value="Genomic_DNA"/>
</dbReference>
<evidence type="ECO:0000313" key="11">
    <source>
        <dbReference type="Proteomes" id="UP000440732"/>
    </source>
</evidence>
<evidence type="ECO:0000313" key="10">
    <source>
        <dbReference type="Proteomes" id="UP000440367"/>
    </source>
</evidence>
<name>A0A6A3FUX4_9STRA</name>
<organism evidence="1 8">
    <name type="scientific">Phytophthora fragariae</name>
    <dbReference type="NCBI Taxonomy" id="53985"/>
    <lineage>
        <taxon>Eukaryota</taxon>
        <taxon>Sar</taxon>
        <taxon>Stramenopiles</taxon>
        <taxon>Oomycota</taxon>
        <taxon>Peronosporomycetes</taxon>
        <taxon>Peronosporales</taxon>
        <taxon>Peronosporaceae</taxon>
        <taxon>Phytophthora</taxon>
    </lineage>
</organism>
<evidence type="ECO:0008006" key="15">
    <source>
        <dbReference type="Google" id="ProtNLM"/>
    </source>
</evidence>
<proteinExistence type="predicted"/>
<dbReference type="Proteomes" id="UP000440732">
    <property type="component" value="Unassembled WGS sequence"/>
</dbReference>